<evidence type="ECO:0000256" key="1">
    <source>
        <dbReference type="SAM" id="SignalP"/>
    </source>
</evidence>
<name>R7TAN4_CAPTE</name>
<dbReference type="EnsemblMetazoa" id="CapteT221075">
    <property type="protein sequence ID" value="CapteP221075"/>
    <property type="gene ID" value="CapteG221075"/>
</dbReference>
<reference evidence="3 5" key="2">
    <citation type="journal article" date="2013" name="Nature">
        <title>Insights into bilaterian evolution from three spiralian genomes.</title>
        <authorList>
            <person name="Simakov O."/>
            <person name="Marletaz F."/>
            <person name="Cho S.J."/>
            <person name="Edsinger-Gonzales E."/>
            <person name="Havlak P."/>
            <person name="Hellsten U."/>
            <person name="Kuo D.H."/>
            <person name="Larsson T."/>
            <person name="Lv J."/>
            <person name="Arendt D."/>
            <person name="Savage R."/>
            <person name="Osoegawa K."/>
            <person name="de Jong P."/>
            <person name="Grimwood J."/>
            <person name="Chapman J.A."/>
            <person name="Shapiro H."/>
            <person name="Aerts A."/>
            <person name="Otillar R.P."/>
            <person name="Terry A.Y."/>
            <person name="Boore J.L."/>
            <person name="Grigoriev I.V."/>
            <person name="Lindberg D.R."/>
            <person name="Seaver E.C."/>
            <person name="Weisblat D.A."/>
            <person name="Putnam N.H."/>
            <person name="Rokhsar D.S."/>
        </authorList>
    </citation>
    <scope>NUCLEOTIDE SEQUENCE</scope>
    <source>
        <strain evidence="3 5">I ESC-2004</strain>
    </source>
</reference>
<dbReference type="OMA" id="GDTIPIC"/>
<evidence type="ECO:0000313" key="4">
    <source>
        <dbReference type="EnsemblMetazoa" id="CapteP221075"/>
    </source>
</evidence>
<reference evidence="4" key="3">
    <citation type="submission" date="2015-06" db="UniProtKB">
        <authorList>
            <consortium name="EnsemblMetazoa"/>
        </authorList>
    </citation>
    <scope>IDENTIFICATION</scope>
</reference>
<accession>R7TAN4</accession>
<evidence type="ECO:0000313" key="3">
    <source>
        <dbReference type="EMBL" id="ELT88542.1"/>
    </source>
</evidence>
<reference evidence="5" key="1">
    <citation type="submission" date="2012-12" db="EMBL/GenBank/DDBJ databases">
        <authorList>
            <person name="Hellsten U."/>
            <person name="Grimwood J."/>
            <person name="Chapman J.A."/>
            <person name="Shapiro H."/>
            <person name="Aerts A."/>
            <person name="Otillar R.P."/>
            <person name="Terry A.Y."/>
            <person name="Boore J.L."/>
            <person name="Simakov O."/>
            <person name="Marletaz F."/>
            <person name="Cho S.-J."/>
            <person name="Edsinger-Gonzales E."/>
            <person name="Havlak P."/>
            <person name="Kuo D.-H."/>
            <person name="Larsson T."/>
            <person name="Lv J."/>
            <person name="Arendt D."/>
            <person name="Savage R."/>
            <person name="Osoegawa K."/>
            <person name="de Jong P."/>
            <person name="Lindberg D.R."/>
            <person name="Seaver E.C."/>
            <person name="Weisblat D.A."/>
            <person name="Putnam N.H."/>
            <person name="Grigoriev I.V."/>
            <person name="Rokhsar D.S."/>
        </authorList>
    </citation>
    <scope>NUCLEOTIDE SEQUENCE</scope>
    <source>
        <strain evidence="5">I ESC-2004</strain>
    </source>
</reference>
<evidence type="ECO:0000259" key="2">
    <source>
        <dbReference type="Pfam" id="PF20668"/>
    </source>
</evidence>
<dbReference type="InterPro" id="IPR049212">
    <property type="entry name" value="DUF6815"/>
</dbReference>
<dbReference type="OrthoDB" id="6259462at2759"/>
<gene>
    <name evidence="3" type="ORF">CAPTEDRAFT_221075</name>
</gene>
<feature type="domain" description="DUF6815" evidence="2">
    <location>
        <begin position="379"/>
        <end position="437"/>
    </location>
</feature>
<feature type="chain" id="PRO_5008786810" description="DUF6815 domain-containing protein" evidence="1">
    <location>
        <begin position="20"/>
        <end position="463"/>
    </location>
</feature>
<keyword evidence="1" id="KW-0732">Signal</keyword>
<protein>
    <recommendedName>
        <fullName evidence="2">DUF6815 domain-containing protein</fullName>
    </recommendedName>
</protein>
<sequence>MNIFNYILLLLKVHSFSRCMQGAVRFKSFLSASNLRSYKWPVCCAEQGCASAGVRDPSWGTMFQRRAANKQQCVVMGDDPYSIIVQFEAGSASFSRAYIVAFFLELSHPYSMSLNGGLNEAGDCPLVTVYCKKYFLSAMGKFEQVLVLEVESAKDKNAETEGGKYRRDTPWLVESFKKKGVKSSILFIKAADTADVLATKYPNTAFLGRVNPMDYNEISMNQYVALLEGLTKKGLLLGPIPEHMDRLGSKFILYELRDTTMGCEGILLHKMEDMGANKGEMDRILPAGGPPRVLKMMRGSTGLGVWKLENNPDGKVAMTDAYTQNTENLPRDAVLPAFLKVCAEDAISMPFLPMIKDGEFRFLMSKDKVLEIVHKKPVDSVVSWSHDLKKTLKLDDLPYWWSVDCIEADATGKAGEIPSSTKGRRLVLSEINCSCLGLVADTSEEAKKKGMRFGDMIADICLD</sequence>
<feature type="signal peptide" evidence="1">
    <location>
        <begin position="1"/>
        <end position="19"/>
    </location>
</feature>
<dbReference type="HOGENOM" id="CLU_590869_0_0_1"/>
<proteinExistence type="predicted"/>
<dbReference type="AlphaFoldDB" id="R7TAN4"/>
<keyword evidence="5" id="KW-1185">Reference proteome</keyword>
<organism evidence="3">
    <name type="scientific">Capitella teleta</name>
    <name type="common">Polychaete worm</name>
    <dbReference type="NCBI Taxonomy" id="283909"/>
    <lineage>
        <taxon>Eukaryota</taxon>
        <taxon>Metazoa</taxon>
        <taxon>Spiralia</taxon>
        <taxon>Lophotrochozoa</taxon>
        <taxon>Annelida</taxon>
        <taxon>Polychaeta</taxon>
        <taxon>Sedentaria</taxon>
        <taxon>Scolecida</taxon>
        <taxon>Capitellidae</taxon>
        <taxon>Capitella</taxon>
    </lineage>
</organism>
<dbReference type="Proteomes" id="UP000014760">
    <property type="component" value="Unassembled WGS sequence"/>
</dbReference>
<dbReference type="Pfam" id="PF20668">
    <property type="entry name" value="DUF6815"/>
    <property type="match status" value="1"/>
</dbReference>
<evidence type="ECO:0000313" key="5">
    <source>
        <dbReference type="Proteomes" id="UP000014760"/>
    </source>
</evidence>
<dbReference type="EMBL" id="KB311802">
    <property type="protein sequence ID" value="ELT88542.1"/>
    <property type="molecule type" value="Genomic_DNA"/>
</dbReference>
<dbReference type="EMBL" id="AMQN01015327">
    <property type="status" value="NOT_ANNOTATED_CDS"/>
    <property type="molecule type" value="Genomic_DNA"/>
</dbReference>